<dbReference type="EMBL" id="JAYMGO010000022">
    <property type="protein sequence ID" value="KAL1250895.1"/>
    <property type="molecule type" value="Genomic_DNA"/>
</dbReference>
<keyword evidence="2" id="KW-1185">Reference proteome</keyword>
<reference evidence="1 2" key="1">
    <citation type="submission" date="2023-09" db="EMBL/GenBank/DDBJ databases">
        <authorList>
            <person name="Wang M."/>
        </authorList>
    </citation>
    <scope>NUCLEOTIDE SEQUENCE [LARGE SCALE GENOMIC DNA]</scope>
    <source>
        <strain evidence="1">GT-2023</strain>
        <tissue evidence="1">Liver</tissue>
    </source>
</reference>
<sequence length="441" mass="49980">MVDCGGVAVFLKTSDPRLQRNLSFGEFVIAFSIYRDILCQAFPERREELDLYLAMIADFNQRYRGPPPEIGLPSAIQACFQDQSPYSEKILSSHPSTPINVPVLSSYLSSHPDPSFVDFLITGLSQGFWTLAKDPSEDQADPDVVLVLKQQEIFMRKMMKQVVKETVQEVLSGEFKQMKEMIETSISVVEQLTKDIKVHAEVSDTLKKQQNATEISLHAVKEELADHDGEVNRLRERRGQSSGTMSSIIPRKKAKGTDICTFNKYYYIIRSDLSYYMQTSDLNKGSDISICSLQPACQNGDHYIGGDSYFHIIKGNSCRRVTSLMKESDSVVYNLHPSCQGGDHYFAAHGYFYIIFQKKGIYRRTTNMTKESEEFDLHPNYRDGLYYWGPPNSKQNGCYFLKPASEWGVEYCTGPDLSEEEHTAVCGVHPDVLNFLPGGYQ</sequence>
<organism evidence="1 2">
    <name type="scientific">Cirrhinus molitorella</name>
    <name type="common">mud carp</name>
    <dbReference type="NCBI Taxonomy" id="172907"/>
    <lineage>
        <taxon>Eukaryota</taxon>
        <taxon>Metazoa</taxon>
        <taxon>Chordata</taxon>
        <taxon>Craniata</taxon>
        <taxon>Vertebrata</taxon>
        <taxon>Euteleostomi</taxon>
        <taxon>Actinopterygii</taxon>
        <taxon>Neopterygii</taxon>
        <taxon>Teleostei</taxon>
        <taxon>Ostariophysi</taxon>
        <taxon>Cypriniformes</taxon>
        <taxon>Cyprinidae</taxon>
        <taxon>Labeoninae</taxon>
        <taxon>Labeonini</taxon>
        <taxon>Cirrhinus</taxon>
    </lineage>
</organism>
<proteinExistence type="predicted"/>
<comment type="caution">
    <text evidence="1">The sequence shown here is derived from an EMBL/GenBank/DDBJ whole genome shotgun (WGS) entry which is preliminary data.</text>
</comment>
<evidence type="ECO:0000313" key="1">
    <source>
        <dbReference type="EMBL" id="KAL1250895.1"/>
    </source>
</evidence>
<evidence type="ECO:0000313" key="2">
    <source>
        <dbReference type="Proteomes" id="UP001558613"/>
    </source>
</evidence>
<name>A0ABR3LDE4_9TELE</name>
<gene>
    <name evidence="1" type="ORF">QQF64_018691</name>
</gene>
<dbReference type="Proteomes" id="UP001558613">
    <property type="component" value="Unassembled WGS sequence"/>
</dbReference>
<protein>
    <submittedName>
        <fullName evidence="1">Uncharacterized protein</fullName>
    </submittedName>
</protein>
<accession>A0ABR3LDE4</accession>